<proteinExistence type="predicted"/>
<gene>
    <name evidence="1" type="ORF">FJAP1339_LOCUS10929</name>
</gene>
<reference evidence="1" key="1">
    <citation type="submission" date="2021-01" db="EMBL/GenBank/DDBJ databases">
        <authorList>
            <person name="Corre E."/>
            <person name="Pelletier E."/>
            <person name="Niang G."/>
            <person name="Scheremetjew M."/>
            <person name="Finn R."/>
            <person name="Kale V."/>
            <person name="Holt S."/>
            <person name="Cochrane G."/>
            <person name="Meng A."/>
            <person name="Brown T."/>
            <person name="Cohen L."/>
        </authorList>
    </citation>
    <scope>NUCLEOTIDE SEQUENCE</scope>
    <source>
        <strain evidence="1">CCMP1661</strain>
    </source>
</reference>
<sequence length="134" mass="14688">MAEGYDPKRSSISEDALATFLRNPITGDITQVPGIGKAAAAALASADDDEPITNSFQLIGKFLLMKGPDTEEGEVDCVMHCNKFWYYLKSKGVNSHRSGIVHAIAEKINTMIPGIYDSDVFEDEDEDEEDKEDA</sequence>
<dbReference type="AlphaFoldDB" id="A0A7S2V4V0"/>
<evidence type="ECO:0000313" key="1">
    <source>
        <dbReference type="EMBL" id="CAD9872874.1"/>
    </source>
</evidence>
<accession>A0A7S2V4V0</accession>
<organism evidence="1">
    <name type="scientific">Fibrocapsa japonica</name>
    <dbReference type="NCBI Taxonomy" id="94617"/>
    <lineage>
        <taxon>Eukaryota</taxon>
        <taxon>Sar</taxon>
        <taxon>Stramenopiles</taxon>
        <taxon>Ochrophyta</taxon>
        <taxon>Raphidophyceae</taxon>
        <taxon>Chattonellales</taxon>
        <taxon>Chattonellaceae</taxon>
        <taxon>Fibrocapsa</taxon>
    </lineage>
</organism>
<name>A0A7S2V4V0_9STRA</name>
<dbReference type="EMBL" id="HBHR01021502">
    <property type="protein sequence ID" value="CAD9872874.1"/>
    <property type="molecule type" value="Transcribed_RNA"/>
</dbReference>
<protein>
    <submittedName>
        <fullName evidence="1">Uncharacterized protein</fullName>
    </submittedName>
</protein>